<reference evidence="2" key="3">
    <citation type="submission" date="2020-02" db="EMBL/GenBank/DDBJ databases">
        <authorList>
            <person name="Matsumoto Y."/>
            <person name="Motooka D."/>
            <person name="Nakamura S."/>
        </authorList>
    </citation>
    <scope>NUCLEOTIDE SEQUENCE</scope>
    <source>
        <strain evidence="2">JCM 6377</strain>
    </source>
</reference>
<accession>A0A2A7MS87</accession>
<name>A0A2A7MS87_MYCAG</name>
<dbReference type="EMBL" id="BLKS01000001">
    <property type="protein sequence ID" value="GFG52339.1"/>
    <property type="molecule type" value="Genomic_DNA"/>
</dbReference>
<reference evidence="2 5" key="2">
    <citation type="journal article" date="2019" name="Emerg. Microbes Infect.">
        <title>Comprehensive subspecies identification of 175 nontuberculous mycobacteria species based on 7547 genomic profiles.</title>
        <authorList>
            <person name="Matsumoto Y."/>
            <person name="Kinjo T."/>
            <person name="Motooka D."/>
            <person name="Nabeya D."/>
            <person name="Jung N."/>
            <person name="Uechi K."/>
            <person name="Horii T."/>
            <person name="Iida T."/>
            <person name="Fujita J."/>
            <person name="Nakamura S."/>
        </authorList>
    </citation>
    <scope>NUCLEOTIDE SEQUENCE [LARGE SCALE GENOMIC DNA]</scope>
    <source>
        <strain evidence="2 5">JCM 6377</strain>
    </source>
</reference>
<keyword evidence="4" id="KW-1185">Reference proteome</keyword>
<comment type="caution">
    <text evidence="3">The sequence shown here is derived from an EMBL/GenBank/DDBJ whole genome shotgun (WGS) entry which is preliminary data.</text>
</comment>
<evidence type="ECO:0000256" key="1">
    <source>
        <dbReference type="SAM" id="MobiDB-lite"/>
    </source>
</evidence>
<dbReference type="Proteomes" id="UP000220914">
    <property type="component" value="Unassembled WGS sequence"/>
</dbReference>
<evidence type="ECO:0000313" key="4">
    <source>
        <dbReference type="Proteomes" id="UP000220914"/>
    </source>
</evidence>
<feature type="region of interest" description="Disordered" evidence="1">
    <location>
        <begin position="745"/>
        <end position="764"/>
    </location>
</feature>
<dbReference type="Proteomes" id="UP000465302">
    <property type="component" value="Unassembled WGS sequence"/>
</dbReference>
<sequence length="764" mass="87320">MSLRLRTETALDLTLQGTVGSFGVGRGDDRSLRVKYLLTHVGLNFSSASNDKLLTALAPVREIFDFKSLDFDEIMQRDIDDARVSAELVPYLLDESSKDMIKLFPPIVVVVMPIQQGRVQPDNFYPEVVEEKLAPDSDHDHSRLVIRSGAIGNEVFQFEQPIIDDQPLAHDLVRLRLNTHRTRLIIVDGQHRAMALLAIYRNLKDQWSDERRAPFKEYYSAWTKSYIERFNLTDINLPVLLCTVPELDEKYGGDFDMKRAARSIFLTLNKTARQVSDSRNKLLDDNDLISALMRRTLSHIKAKDERSSRALRIVNVELDQDGSRQRIQTPVAITGVPHIYYMIEHMMLDNGESVKGVKPRSGTFYNRTRLDDMLTRLEGRDLLGAATADAIRRNLFSSDAAEKLGQAFDKLYGAYIIGMLEKFEPINRHNEAVIEIGEQLEREHDRQLKPILLEGQGIGRVFEAHRTNLRQKLQSGYFRTDVPEIEASARRLDATAARITDAVARLHEERASRFFNNLNDKRVIRDGDDIEQKAVDLCNRMYDDIFSTVAFQTAIVCGFLGLVEKAELRLKRGEFSGAGDIIRNDAFDEYIGQLNGFFVPRTVAKLKNLIRVFRGEPTEEGQLAPIRPSTHTFREVVFRAEMQPDQWPKYRYLLLELWRPAHMALAAVVNEERAECRREVFSALHDHYETSYCKNFAKLKDELTSGERKEVFEQTLAPYNELLRNLGAEPLNRDAMHEAFSKVPATAATDLNTDSDLAELDDEP</sequence>
<dbReference type="EMBL" id="PDCP01000067">
    <property type="protein sequence ID" value="PEG34363.1"/>
    <property type="molecule type" value="Genomic_DNA"/>
</dbReference>
<evidence type="ECO:0008006" key="6">
    <source>
        <dbReference type="Google" id="ProtNLM"/>
    </source>
</evidence>
<organism evidence="3 4">
    <name type="scientific">Mycolicibacterium agri</name>
    <name type="common">Mycobacterium agri</name>
    <dbReference type="NCBI Taxonomy" id="36811"/>
    <lineage>
        <taxon>Bacteria</taxon>
        <taxon>Bacillati</taxon>
        <taxon>Actinomycetota</taxon>
        <taxon>Actinomycetes</taxon>
        <taxon>Mycobacteriales</taxon>
        <taxon>Mycobacteriaceae</taxon>
        <taxon>Mycolicibacterium</taxon>
    </lineage>
</organism>
<proteinExistence type="predicted"/>
<evidence type="ECO:0000313" key="3">
    <source>
        <dbReference type="EMBL" id="PEG34363.1"/>
    </source>
</evidence>
<gene>
    <name evidence="3" type="ORF">CQY20_25915</name>
    <name evidence="2" type="ORF">MAGR_37800</name>
</gene>
<dbReference type="OrthoDB" id="494153at2"/>
<evidence type="ECO:0000313" key="2">
    <source>
        <dbReference type="EMBL" id="GFG52339.1"/>
    </source>
</evidence>
<evidence type="ECO:0000313" key="5">
    <source>
        <dbReference type="Proteomes" id="UP000465302"/>
    </source>
</evidence>
<protein>
    <recommendedName>
        <fullName evidence="6">DGQHR domain-containing protein</fullName>
    </recommendedName>
</protein>
<reference evidence="3 4" key="1">
    <citation type="submission" date="2017-10" db="EMBL/GenBank/DDBJ databases">
        <title>The new phylogeny of genus Mycobacterium.</title>
        <authorList>
            <person name="Tortoli E."/>
            <person name="Trovato A."/>
            <person name="Cirillo D.M."/>
        </authorList>
    </citation>
    <scope>NUCLEOTIDE SEQUENCE [LARGE SCALE GENOMIC DNA]</scope>
    <source>
        <strain evidence="3 4">CCUG37673</strain>
    </source>
</reference>
<dbReference type="RefSeq" id="WP_097942936.1">
    <property type="nucleotide sequence ID" value="NZ_BLKS01000001.1"/>
</dbReference>
<dbReference type="AlphaFoldDB" id="A0A2A7MS87"/>